<dbReference type="Gene3D" id="1.10.10.60">
    <property type="entry name" value="Homeodomain-like"/>
    <property type="match status" value="2"/>
</dbReference>
<name>A0A059BWY1_EUCGR</name>
<evidence type="ECO:0000259" key="10">
    <source>
        <dbReference type="PROSITE" id="PS51294"/>
    </source>
</evidence>
<dbReference type="GO" id="GO:0048658">
    <property type="term" value="P:anther wall tapetum development"/>
    <property type="evidence" value="ECO:0000318"/>
    <property type="project" value="GO_Central"/>
</dbReference>
<dbReference type="PANTHER" id="PTHR47994:SF2">
    <property type="entry name" value="TRANSCRIPTION FACTOR MYB80"/>
    <property type="match status" value="1"/>
</dbReference>
<dbReference type="SMART" id="SM00717">
    <property type="entry name" value="SANT"/>
    <property type="match status" value="2"/>
</dbReference>
<dbReference type="AlphaFoldDB" id="A0A059BWY1"/>
<dbReference type="GO" id="GO:0009555">
    <property type="term" value="P:pollen development"/>
    <property type="evidence" value="ECO:0007669"/>
    <property type="project" value="UniProtKB-ARBA"/>
</dbReference>
<dbReference type="OMA" id="CTGGDQQ"/>
<dbReference type="STRING" id="71139.A0A059BWY1"/>
<dbReference type="FunCoup" id="A0A059BWY1">
    <property type="interactions" value="1"/>
</dbReference>
<proteinExistence type="predicted"/>
<keyword evidence="7" id="KW-0539">Nucleus</keyword>
<dbReference type="CDD" id="cd00167">
    <property type="entry name" value="SANT"/>
    <property type="match status" value="2"/>
</dbReference>
<dbReference type="GO" id="GO:0003677">
    <property type="term" value="F:DNA binding"/>
    <property type="evidence" value="ECO:0007669"/>
    <property type="project" value="UniProtKB-KW"/>
</dbReference>
<dbReference type="eggNOG" id="KOG0048">
    <property type="taxonomic scope" value="Eukaryota"/>
</dbReference>
<accession>A0A059BWY1</accession>
<organism evidence="11">
    <name type="scientific">Eucalyptus grandis</name>
    <name type="common">Flooded gum</name>
    <dbReference type="NCBI Taxonomy" id="71139"/>
    <lineage>
        <taxon>Eukaryota</taxon>
        <taxon>Viridiplantae</taxon>
        <taxon>Streptophyta</taxon>
        <taxon>Embryophyta</taxon>
        <taxon>Tracheophyta</taxon>
        <taxon>Spermatophyta</taxon>
        <taxon>Magnoliopsida</taxon>
        <taxon>eudicotyledons</taxon>
        <taxon>Gunneridae</taxon>
        <taxon>Pentapetalae</taxon>
        <taxon>rosids</taxon>
        <taxon>malvids</taxon>
        <taxon>Myrtales</taxon>
        <taxon>Myrtaceae</taxon>
        <taxon>Myrtoideae</taxon>
        <taxon>Eucalypteae</taxon>
        <taxon>Eucalyptus</taxon>
    </lineage>
</organism>
<dbReference type="PROSITE" id="PS51294">
    <property type="entry name" value="HTH_MYB"/>
    <property type="match status" value="2"/>
</dbReference>
<keyword evidence="3" id="KW-0677">Repeat</keyword>
<comment type="subcellular location">
    <subcellularLocation>
        <location evidence="1">Nucleus</location>
    </subcellularLocation>
</comment>
<dbReference type="InterPro" id="IPR001005">
    <property type="entry name" value="SANT/Myb"/>
</dbReference>
<dbReference type="KEGG" id="egr:104450390"/>
<sequence length="326" mass="35859">MGRIPCCEKDSVKRGQWTPEEDNKLASYIAQHGTRNWRLIPKNAGLQRCGKSCRLRWTNYLRPDLKHGEFSEAEEQTIMRLHAVLGNRWSIIAAQLPGRTDNDVKNYWNTKLKKKLSGMGIDPVTHKPFSHLMAEIATALPPPHVAHLAEAALGCFKDEMLHLLTKKRVDFQLQRSNAPPGTSTSTCLTTKSDGKEDTVEKIRLGLSRAILEPDTLPLSKPWEPMGAPAAKFIGSCSGFPSSASEFQYAHSGFGNEGDDGSPWNTSMCTGSTCTAGDQQGRLDGIIEEENGEESKGEKDLGSGSSIFNSDCVLWDLPADDLMNPIM</sequence>
<evidence type="ECO:0000256" key="7">
    <source>
        <dbReference type="ARBA" id="ARBA00023242"/>
    </source>
</evidence>
<evidence type="ECO:0000256" key="6">
    <source>
        <dbReference type="ARBA" id="ARBA00023163"/>
    </source>
</evidence>
<dbReference type="SMR" id="A0A059BWY1"/>
<evidence type="ECO:0000256" key="8">
    <source>
        <dbReference type="SAM" id="MobiDB-lite"/>
    </source>
</evidence>
<keyword evidence="2" id="KW-0217">Developmental protein</keyword>
<feature type="domain" description="HTH myb-type" evidence="10">
    <location>
        <begin position="9"/>
        <end position="65"/>
    </location>
</feature>
<gene>
    <name evidence="11" type="ORF">EUGRSUZ_F03656</name>
</gene>
<feature type="compositionally biased region" description="Polar residues" evidence="8">
    <location>
        <begin position="175"/>
        <end position="191"/>
    </location>
</feature>
<evidence type="ECO:0000259" key="9">
    <source>
        <dbReference type="PROSITE" id="PS50090"/>
    </source>
</evidence>
<dbReference type="PANTHER" id="PTHR47994">
    <property type="entry name" value="F14D16.11-RELATED"/>
    <property type="match status" value="1"/>
</dbReference>
<evidence type="ECO:0000256" key="4">
    <source>
        <dbReference type="ARBA" id="ARBA00023015"/>
    </source>
</evidence>
<dbReference type="Pfam" id="PF00249">
    <property type="entry name" value="Myb_DNA-binding"/>
    <property type="match status" value="2"/>
</dbReference>
<protein>
    <submittedName>
        <fullName evidence="11">Uncharacterized protein</fullName>
    </submittedName>
</protein>
<dbReference type="FunFam" id="1.10.10.60:FF:000204">
    <property type="entry name" value="transcription factor MYB80"/>
    <property type="match status" value="1"/>
</dbReference>
<evidence type="ECO:0000256" key="2">
    <source>
        <dbReference type="ARBA" id="ARBA00022473"/>
    </source>
</evidence>
<evidence type="ECO:0000256" key="5">
    <source>
        <dbReference type="ARBA" id="ARBA00023125"/>
    </source>
</evidence>
<dbReference type="FunFam" id="1.10.10.60:FF:000015">
    <property type="entry name" value="Transcription factor RAX3"/>
    <property type="match status" value="1"/>
</dbReference>
<feature type="domain" description="HTH myb-type" evidence="10">
    <location>
        <begin position="66"/>
        <end position="116"/>
    </location>
</feature>
<feature type="domain" description="Myb-like" evidence="9">
    <location>
        <begin position="62"/>
        <end position="112"/>
    </location>
</feature>
<evidence type="ECO:0000256" key="1">
    <source>
        <dbReference type="ARBA" id="ARBA00004123"/>
    </source>
</evidence>
<keyword evidence="5" id="KW-0238">DNA-binding</keyword>
<keyword evidence="6" id="KW-0804">Transcription</keyword>
<evidence type="ECO:0000313" key="11">
    <source>
        <dbReference type="EMBL" id="KCW70426.1"/>
    </source>
</evidence>
<feature type="region of interest" description="Disordered" evidence="8">
    <location>
        <begin position="175"/>
        <end position="194"/>
    </location>
</feature>
<reference evidence="11" key="1">
    <citation type="submission" date="2013-07" db="EMBL/GenBank/DDBJ databases">
        <title>The genome of Eucalyptus grandis.</title>
        <authorList>
            <person name="Schmutz J."/>
            <person name="Hayes R."/>
            <person name="Myburg A."/>
            <person name="Tuskan G."/>
            <person name="Grattapaglia D."/>
            <person name="Rokhsar D.S."/>
        </authorList>
    </citation>
    <scope>NUCLEOTIDE SEQUENCE</scope>
    <source>
        <tissue evidence="11">Leaf extractions</tissue>
    </source>
</reference>
<dbReference type="Gramene" id="KCW70426">
    <property type="protein sequence ID" value="KCW70426"/>
    <property type="gene ID" value="EUGRSUZ_F03656"/>
</dbReference>
<dbReference type="GO" id="GO:0003700">
    <property type="term" value="F:DNA-binding transcription factor activity"/>
    <property type="evidence" value="ECO:0000318"/>
    <property type="project" value="GO_Central"/>
</dbReference>
<dbReference type="InParanoid" id="A0A059BWY1"/>
<dbReference type="InterPro" id="IPR009057">
    <property type="entry name" value="Homeodomain-like_sf"/>
</dbReference>
<feature type="domain" description="Myb-like" evidence="9">
    <location>
        <begin position="9"/>
        <end position="61"/>
    </location>
</feature>
<dbReference type="PROSITE" id="PS50090">
    <property type="entry name" value="MYB_LIKE"/>
    <property type="match status" value="2"/>
</dbReference>
<dbReference type="InterPro" id="IPR015495">
    <property type="entry name" value="Myb_TF_plants"/>
</dbReference>
<evidence type="ECO:0000256" key="3">
    <source>
        <dbReference type="ARBA" id="ARBA00022737"/>
    </source>
</evidence>
<dbReference type="OrthoDB" id="2143914at2759"/>
<dbReference type="EMBL" id="KK198758">
    <property type="protein sequence ID" value="KCW70426.1"/>
    <property type="molecule type" value="Genomic_DNA"/>
</dbReference>
<keyword evidence="4" id="KW-0805">Transcription regulation</keyword>
<dbReference type="InterPro" id="IPR017930">
    <property type="entry name" value="Myb_dom"/>
</dbReference>
<dbReference type="GO" id="GO:0005634">
    <property type="term" value="C:nucleus"/>
    <property type="evidence" value="ECO:0000318"/>
    <property type="project" value="GO_Central"/>
</dbReference>
<dbReference type="SUPFAM" id="SSF46689">
    <property type="entry name" value="Homeodomain-like"/>
    <property type="match status" value="1"/>
</dbReference>